<name>A0A2P2IZ25_RHIMU</name>
<evidence type="ECO:0000313" key="1">
    <source>
        <dbReference type="EMBL" id="MBW86437.1"/>
    </source>
</evidence>
<accession>A0A2P2IZ25</accession>
<sequence>MRNIALNPTQTYQRNITHNGNISLFFSLFFEEKIVVLLLVHLITITLSSDQVLSFRNFSWKPLTEWEMLG</sequence>
<protein>
    <submittedName>
        <fullName evidence="1">Uncharacterized protein</fullName>
    </submittedName>
</protein>
<organism evidence="1">
    <name type="scientific">Rhizophora mucronata</name>
    <name type="common">Asiatic mangrove</name>
    <dbReference type="NCBI Taxonomy" id="61149"/>
    <lineage>
        <taxon>Eukaryota</taxon>
        <taxon>Viridiplantae</taxon>
        <taxon>Streptophyta</taxon>
        <taxon>Embryophyta</taxon>
        <taxon>Tracheophyta</taxon>
        <taxon>Spermatophyta</taxon>
        <taxon>Magnoliopsida</taxon>
        <taxon>eudicotyledons</taxon>
        <taxon>Gunneridae</taxon>
        <taxon>Pentapetalae</taxon>
        <taxon>rosids</taxon>
        <taxon>fabids</taxon>
        <taxon>Malpighiales</taxon>
        <taxon>Rhizophoraceae</taxon>
        <taxon>Rhizophora</taxon>
    </lineage>
</organism>
<proteinExistence type="predicted"/>
<dbReference type="EMBL" id="GGEC01005954">
    <property type="protein sequence ID" value="MBW86437.1"/>
    <property type="molecule type" value="Transcribed_RNA"/>
</dbReference>
<reference evidence="1" key="1">
    <citation type="submission" date="2018-02" db="EMBL/GenBank/DDBJ databases">
        <title>Rhizophora mucronata_Transcriptome.</title>
        <authorList>
            <person name="Meera S.P."/>
            <person name="Sreeshan A."/>
            <person name="Augustine A."/>
        </authorList>
    </citation>
    <scope>NUCLEOTIDE SEQUENCE</scope>
    <source>
        <tissue evidence="1">Leaf</tissue>
    </source>
</reference>
<dbReference type="AlphaFoldDB" id="A0A2P2IZ25"/>